<organism evidence="3 4">
    <name type="scientific">Recurvomyces mirabilis</name>
    <dbReference type="NCBI Taxonomy" id="574656"/>
    <lineage>
        <taxon>Eukaryota</taxon>
        <taxon>Fungi</taxon>
        <taxon>Dikarya</taxon>
        <taxon>Ascomycota</taxon>
        <taxon>Pezizomycotina</taxon>
        <taxon>Dothideomycetes</taxon>
        <taxon>Dothideomycetidae</taxon>
        <taxon>Mycosphaerellales</taxon>
        <taxon>Teratosphaeriaceae</taxon>
        <taxon>Recurvomyces</taxon>
    </lineage>
</organism>
<dbReference type="EMBL" id="JAUTXT010000023">
    <property type="protein sequence ID" value="KAK3673863.1"/>
    <property type="molecule type" value="Genomic_DNA"/>
</dbReference>
<evidence type="ECO:0000313" key="3">
    <source>
        <dbReference type="EMBL" id="KAK3673863.1"/>
    </source>
</evidence>
<evidence type="ECO:0000313" key="4">
    <source>
        <dbReference type="Proteomes" id="UP001274830"/>
    </source>
</evidence>
<dbReference type="Gene3D" id="2.60.120.620">
    <property type="entry name" value="q2cbj1_9rhob like domain"/>
    <property type="match status" value="1"/>
</dbReference>
<name>A0AAE0WLC3_9PEZI</name>
<dbReference type="AlphaFoldDB" id="A0AAE0WLC3"/>
<evidence type="ECO:0000256" key="1">
    <source>
        <dbReference type="SAM" id="MobiDB-lite"/>
    </source>
</evidence>
<proteinExistence type="predicted"/>
<dbReference type="PANTHER" id="PTHR33099">
    <property type="entry name" value="FE2OG DIOXYGENASE DOMAIN-CONTAINING PROTEIN"/>
    <property type="match status" value="1"/>
</dbReference>
<comment type="caution">
    <text evidence="3">The sequence shown here is derived from an EMBL/GenBank/DDBJ whole genome shotgun (WGS) entry which is preliminary data.</text>
</comment>
<dbReference type="PANTHER" id="PTHR33099:SF7">
    <property type="entry name" value="MYND-TYPE DOMAIN-CONTAINING PROTEIN"/>
    <property type="match status" value="1"/>
</dbReference>
<feature type="compositionally biased region" description="Pro residues" evidence="1">
    <location>
        <begin position="15"/>
        <end position="26"/>
    </location>
</feature>
<reference evidence="3" key="1">
    <citation type="submission" date="2023-07" db="EMBL/GenBank/DDBJ databases">
        <title>Black Yeasts Isolated from many extreme environments.</title>
        <authorList>
            <person name="Coleine C."/>
            <person name="Stajich J.E."/>
            <person name="Selbmann L."/>
        </authorList>
    </citation>
    <scope>NUCLEOTIDE SEQUENCE</scope>
    <source>
        <strain evidence="3">CCFEE 5485</strain>
    </source>
</reference>
<dbReference type="PROSITE" id="PS51471">
    <property type="entry name" value="FE2OG_OXY"/>
    <property type="match status" value="1"/>
</dbReference>
<sequence>MADPFIDLSQFAASSPPPASAAPLPHPHGRGIVDPTVTPPPQLHINTVAQDALVDGIKHALYRQGRTAVFTCGGRIPMVLDPDHRTDEGDLTPRTDALMQEQRILTMPVTLRWGDEMAGRRVELPILGDGGEDGGTSQAIIEQLARACTPATFGGDGEDVFDEEYRRAGALAVGEFMTDFCPYKAGIVDLVTQMLVPPIAEHHGPSPPQIEYGEIEDGLTWDQRREKKRMMFRGVRAELYKLNVYSGPSGHFKAHVDTPRNETQVGSLVVCLPIQFTGGALAVRHAGQEIIHDWALNLAEPAIQWAAFYSDCQHEVLQVTAGHRIILTYNLYLSPGTGRLCDRALSLQPQGLPIYELLKRILISRDFMPNGGYLGLYLVHGYPHTDPVQHKFVPNMLKGADLGVFEAVKVAGLIGVLVQCQNGSFLPALEELDTMYARHVRKQSRPQRCDVDPVRRDVTTVANLLTAAEIEAGSMEDEDGFGGGDDDMGDDDRREEFERILGEEGGGGEEYLQERHRDFIKEYYAEKEVVWVGGGGERQVSKVWVAYGNQAMLAVKYSYVSLIVKVPSWWERGM</sequence>
<dbReference type="Pfam" id="PF13640">
    <property type="entry name" value="2OG-FeII_Oxy_3"/>
    <property type="match status" value="1"/>
</dbReference>
<dbReference type="InterPro" id="IPR044862">
    <property type="entry name" value="Pro_4_hyd_alph_FE2OG_OXY"/>
</dbReference>
<dbReference type="Proteomes" id="UP001274830">
    <property type="component" value="Unassembled WGS sequence"/>
</dbReference>
<feature type="region of interest" description="Disordered" evidence="1">
    <location>
        <begin position="11"/>
        <end position="40"/>
    </location>
</feature>
<accession>A0AAE0WLC3</accession>
<gene>
    <name evidence="3" type="ORF">LTR78_006418</name>
</gene>
<evidence type="ECO:0000259" key="2">
    <source>
        <dbReference type="PROSITE" id="PS51471"/>
    </source>
</evidence>
<dbReference type="InterPro" id="IPR005123">
    <property type="entry name" value="Oxoglu/Fe-dep_dioxygenase_dom"/>
</dbReference>
<keyword evidence="4" id="KW-1185">Reference proteome</keyword>
<protein>
    <recommendedName>
        <fullName evidence="2">Fe2OG dioxygenase domain-containing protein</fullName>
    </recommendedName>
</protein>
<feature type="domain" description="Fe2OG dioxygenase" evidence="2">
    <location>
        <begin position="236"/>
        <end position="333"/>
    </location>
</feature>